<feature type="compositionally biased region" description="Low complexity" evidence="1">
    <location>
        <begin position="823"/>
        <end position="843"/>
    </location>
</feature>
<feature type="region of interest" description="Disordered" evidence="1">
    <location>
        <begin position="1"/>
        <end position="250"/>
    </location>
</feature>
<feature type="compositionally biased region" description="Basic and acidic residues" evidence="1">
    <location>
        <begin position="1006"/>
        <end position="1017"/>
    </location>
</feature>
<feature type="compositionally biased region" description="Pro residues" evidence="1">
    <location>
        <begin position="940"/>
        <end position="952"/>
    </location>
</feature>
<gene>
    <name evidence="2" type="ORF">BDU57DRAFT_537666</name>
</gene>
<feature type="compositionally biased region" description="Basic and acidic residues" evidence="1">
    <location>
        <begin position="714"/>
        <end position="752"/>
    </location>
</feature>
<feature type="region of interest" description="Disordered" evidence="1">
    <location>
        <begin position="372"/>
        <end position="395"/>
    </location>
</feature>
<feature type="compositionally biased region" description="Low complexity" evidence="1">
    <location>
        <begin position="852"/>
        <end position="868"/>
    </location>
</feature>
<organism evidence="2 3">
    <name type="scientific">Ampelomyces quisqualis</name>
    <name type="common">Powdery mildew agent</name>
    <dbReference type="NCBI Taxonomy" id="50730"/>
    <lineage>
        <taxon>Eukaryota</taxon>
        <taxon>Fungi</taxon>
        <taxon>Dikarya</taxon>
        <taxon>Ascomycota</taxon>
        <taxon>Pezizomycotina</taxon>
        <taxon>Dothideomycetes</taxon>
        <taxon>Pleosporomycetidae</taxon>
        <taxon>Pleosporales</taxon>
        <taxon>Pleosporineae</taxon>
        <taxon>Phaeosphaeriaceae</taxon>
        <taxon>Ampelomyces</taxon>
    </lineage>
</organism>
<dbReference type="EMBL" id="ML979134">
    <property type="protein sequence ID" value="KAF1918068.1"/>
    <property type="molecule type" value="Genomic_DNA"/>
</dbReference>
<feature type="compositionally biased region" description="Polar residues" evidence="1">
    <location>
        <begin position="638"/>
        <end position="659"/>
    </location>
</feature>
<proteinExistence type="predicted"/>
<dbReference type="Proteomes" id="UP000800096">
    <property type="component" value="Unassembled WGS sequence"/>
</dbReference>
<evidence type="ECO:0008006" key="4">
    <source>
        <dbReference type="Google" id="ProtNLM"/>
    </source>
</evidence>
<feature type="compositionally biased region" description="Polar residues" evidence="1">
    <location>
        <begin position="200"/>
        <end position="209"/>
    </location>
</feature>
<dbReference type="OrthoDB" id="4188028at2759"/>
<dbReference type="AlphaFoldDB" id="A0A6A5QT98"/>
<feature type="compositionally biased region" description="Polar residues" evidence="1">
    <location>
        <begin position="36"/>
        <end position="45"/>
    </location>
</feature>
<feature type="compositionally biased region" description="Pro residues" evidence="1">
    <location>
        <begin position="890"/>
        <end position="909"/>
    </location>
</feature>
<evidence type="ECO:0000256" key="1">
    <source>
        <dbReference type="SAM" id="MobiDB-lite"/>
    </source>
</evidence>
<feature type="compositionally biased region" description="Low complexity" evidence="1">
    <location>
        <begin position="68"/>
        <end position="81"/>
    </location>
</feature>
<name>A0A6A5QT98_AMPQU</name>
<feature type="region of interest" description="Disordered" evidence="1">
    <location>
        <begin position="522"/>
        <end position="602"/>
    </location>
</feature>
<accession>A0A6A5QT98</accession>
<sequence>MPTKRKNKATKAASVLPSKTPPRNKVSEDTKPGQVRRNSLAPTSRKTSRLLPSIPFQMMTRRGAKTTSAGPSSASSGSRRSSLNDVAQFQEAPSDCDEPPAAKRRRTSNGSSNNTSPMNESAQKIDLQKPATTSTASKTAGKKRRASDNSTQSSKTLESRPIGVLGRTQSDVSEQQPRRKKRKTAQGPADSGDQPPELTDASTAPNSPEQLPDVDGSQSLQNVLPTNGDAPAKPGRRLPGRRRQPHPDVNIEADLRRQLTLKMNYRSLAKVQKTLLEELSKRTVTNLEKSQNYHEQCPEYEPLMVQLKQRRDGRVDQTDAARTYRLEQLQRVRIAEERIQKEQYINRFQDLQDDFLLQCYYQMKRLERELKGEEADATDDEENILPPTFTDEPHHEFEDRIGSKYASRSRAYIEADRELEDDARRKRFHLARAAFVAKDEDADDAIESATGGFAKFAGPDRDEAIAHHNLNSIVDAALEIERTPTPQVEVPENSVVSNDQAVDLMMLAELSERHAQETIAPNAPEPQQQSQHEEPEPQRVATPPRIQELPRQMSPVNATPSIPLPSQAAHGNPVKASPAAAPQTRESVHSEPNGIPEATRDIVPARVSTHRIMDMLNNDQDVPVFRSKDVQPAKISQPLAQEPSTPSKRTATVSQQNTPFYEPDDAPPILGDDDSEEPVDQALMDALGGRPSEPPRSPPRNQQPWPIPNAAPAREPEEAPRRKDPLQKIRELLDRKAREHGREPPDRSRYRFGEGPNGPILPLLPSIQAAHQERSNVAGYDPTHPSAGLYPASSSAAPSHHPAERRESQDRGSSHWDRDRRISGQQSSHQPSQSPYSNSSQPHQVEHHRTASNPSSHQSSYSLPSGSLPLPPKPPGPPPPVNFRFAHYDPAPPRPAYPPQSPTYPPGSHAPPMGLQSPHYPPSYQTSYPGYVPPAGSFQAPPPPPTLAPYPPLKIHQYGGQPILPASMAPPPHAGPHMGFHGQQQTLPPQPAYSPPQTQPRPQYEPLREDQSRERPPEPQSRPRRQYRSYHAPGTQFRSYQGPGEHRRRGS</sequence>
<protein>
    <recommendedName>
        <fullName evidence="4">Sds3-like-domain-containing protein</fullName>
    </recommendedName>
</protein>
<keyword evidence="3" id="KW-1185">Reference proteome</keyword>
<feature type="compositionally biased region" description="Polar residues" evidence="1">
    <location>
        <begin position="216"/>
        <end position="225"/>
    </location>
</feature>
<feature type="compositionally biased region" description="Basic and acidic residues" evidence="1">
    <location>
        <begin position="801"/>
        <end position="822"/>
    </location>
</feature>
<feature type="compositionally biased region" description="Low complexity" evidence="1">
    <location>
        <begin position="791"/>
        <end position="800"/>
    </location>
</feature>
<reference evidence="2" key="1">
    <citation type="journal article" date="2020" name="Stud. Mycol.">
        <title>101 Dothideomycetes genomes: a test case for predicting lifestyles and emergence of pathogens.</title>
        <authorList>
            <person name="Haridas S."/>
            <person name="Albert R."/>
            <person name="Binder M."/>
            <person name="Bloem J."/>
            <person name="Labutti K."/>
            <person name="Salamov A."/>
            <person name="Andreopoulos B."/>
            <person name="Baker S."/>
            <person name="Barry K."/>
            <person name="Bills G."/>
            <person name="Bluhm B."/>
            <person name="Cannon C."/>
            <person name="Castanera R."/>
            <person name="Culley D."/>
            <person name="Daum C."/>
            <person name="Ezra D."/>
            <person name="Gonzalez J."/>
            <person name="Henrissat B."/>
            <person name="Kuo A."/>
            <person name="Liang C."/>
            <person name="Lipzen A."/>
            <person name="Lutzoni F."/>
            <person name="Magnuson J."/>
            <person name="Mondo S."/>
            <person name="Nolan M."/>
            <person name="Ohm R."/>
            <person name="Pangilinan J."/>
            <person name="Park H.-J."/>
            <person name="Ramirez L."/>
            <person name="Alfaro M."/>
            <person name="Sun H."/>
            <person name="Tritt A."/>
            <person name="Yoshinaga Y."/>
            <person name="Zwiers L.-H."/>
            <person name="Turgeon B."/>
            <person name="Goodwin S."/>
            <person name="Spatafora J."/>
            <person name="Crous P."/>
            <person name="Grigoriev I."/>
        </authorList>
    </citation>
    <scope>NUCLEOTIDE SEQUENCE</scope>
    <source>
        <strain evidence="2">HMLAC05119</strain>
    </source>
</reference>
<feature type="region of interest" description="Disordered" evidence="1">
    <location>
        <begin position="617"/>
        <end position="1051"/>
    </location>
</feature>
<evidence type="ECO:0000313" key="3">
    <source>
        <dbReference type="Proteomes" id="UP000800096"/>
    </source>
</evidence>
<feature type="compositionally biased region" description="Low complexity" evidence="1">
    <location>
        <begin position="129"/>
        <end position="139"/>
    </location>
</feature>
<feature type="compositionally biased region" description="Basic residues" evidence="1">
    <location>
        <begin position="234"/>
        <end position="244"/>
    </location>
</feature>
<feature type="compositionally biased region" description="Pro residues" evidence="1">
    <location>
        <begin position="869"/>
        <end position="881"/>
    </location>
</feature>
<feature type="compositionally biased region" description="Pro residues" evidence="1">
    <location>
        <begin position="988"/>
        <end position="999"/>
    </location>
</feature>
<evidence type="ECO:0000313" key="2">
    <source>
        <dbReference type="EMBL" id="KAF1918068.1"/>
    </source>
</evidence>